<organism evidence="1 2">
    <name type="scientific">Zeimonas arvi</name>
    <dbReference type="NCBI Taxonomy" id="2498847"/>
    <lineage>
        <taxon>Bacteria</taxon>
        <taxon>Pseudomonadati</taxon>
        <taxon>Pseudomonadota</taxon>
        <taxon>Betaproteobacteria</taxon>
        <taxon>Burkholderiales</taxon>
        <taxon>Burkholderiaceae</taxon>
        <taxon>Zeimonas</taxon>
    </lineage>
</organism>
<dbReference type="OrthoDB" id="823440at2"/>
<dbReference type="Pfam" id="PF13578">
    <property type="entry name" value="Methyltransf_24"/>
    <property type="match status" value="1"/>
</dbReference>
<dbReference type="Proteomes" id="UP000321548">
    <property type="component" value="Unassembled WGS sequence"/>
</dbReference>
<dbReference type="AlphaFoldDB" id="A0A5C8NY18"/>
<keyword evidence="1" id="KW-0808">Transferase</keyword>
<dbReference type="GO" id="GO:0032259">
    <property type="term" value="P:methylation"/>
    <property type="evidence" value="ECO:0007669"/>
    <property type="project" value="UniProtKB-KW"/>
</dbReference>
<evidence type="ECO:0000313" key="1">
    <source>
        <dbReference type="EMBL" id="TXL65955.1"/>
    </source>
</evidence>
<sequence>MSLNGLLAINAALLVVTLLVLAACFHKIRRTHLATYEISENGRATRREAEALFDQIHALLSLGCRLQLPKALPPMRGWAASPDFLLLLANEILDREVRTVLECSSGSSTVIAARCLQLRGRGHVYSLEHDPQYADKTRALLKEHRLQEWATVIDAPLVTREGETPWYSLSNLPATLDNVDLLVIDGPPGGLGPLARYPALPRLHERLAASSTIILDDASREGEQRILERWKTEFPEFRQEFLHLEKGAAVLRRCEPTQTGVN</sequence>
<dbReference type="EMBL" id="VDUY01000003">
    <property type="protein sequence ID" value="TXL65955.1"/>
    <property type="molecule type" value="Genomic_DNA"/>
</dbReference>
<name>A0A5C8NY18_9BURK</name>
<proteinExistence type="predicted"/>
<gene>
    <name evidence="1" type="ORF">FHP08_07700</name>
</gene>
<keyword evidence="2" id="KW-1185">Reference proteome</keyword>
<dbReference type="SUPFAM" id="SSF53335">
    <property type="entry name" value="S-adenosyl-L-methionine-dependent methyltransferases"/>
    <property type="match status" value="1"/>
</dbReference>
<keyword evidence="1" id="KW-0489">Methyltransferase</keyword>
<dbReference type="RefSeq" id="WP_147703869.1">
    <property type="nucleotide sequence ID" value="NZ_VDUY01000003.1"/>
</dbReference>
<evidence type="ECO:0000313" key="2">
    <source>
        <dbReference type="Proteomes" id="UP000321548"/>
    </source>
</evidence>
<dbReference type="InterPro" id="IPR029063">
    <property type="entry name" value="SAM-dependent_MTases_sf"/>
</dbReference>
<reference evidence="1 2" key="1">
    <citation type="submission" date="2019-06" db="EMBL/GenBank/DDBJ databases">
        <title>Quisquiliibacterium sp. nov., isolated from a maize field.</title>
        <authorList>
            <person name="Lin S.-Y."/>
            <person name="Tsai C.-F."/>
            <person name="Young C.-C."/>
        </authorList>
    </citation>
    <scope>NUCLEOTIDE SEQUENCE [LARGE SCALE GENOMIC DNA]</scope>
    <source>
        <strain evidence="1 2">CC-CFT501</strain>
    </source>
</reference>
<dbReference type="GO" id="GO:0008168">
    <property type="term" value="F:methyltransferase activity"/>
    <property type="evidence" value="ECO:0007669"/>
    <property type="project" value="UniProtKB-KW"/>
</dbReference>
<accession>A0A5C8NY18</accession>
<protein>
    <submittedName>
        <fullName evidence="1">Class I SAM-dependent methyltransferase</fullName>
    </submittedName>
</protein>
<comment type="caution">
    <text evidence="1">The sequence shown here is derived from an EMBL/GenBank/DDBJ whole genome shotgun (WGS) entry which is preliminary data.</text>
</comment>
<dbReference type="Gene3D" id="3.40.50.150">
    <property type="entry name" value="Vaccinia Virus protein VP39"/>
    <property type="match status" value="1"/>
</dbReference>